<evidence type="ECO:0000256" key="1">
    <source>
        <dbReference type="SAM" id="MobiDB-lite"/>
    </source>
</evidence>
<feature type="domain" description="PH" evidence="2">
    <location>
        <begin position="146"/>
        <end position="261"/>
    </location>
</feature>
<dbReference type="InterPro" id="IPR001849">
    <property type="entry name" value="PH_domain"/>
</dbReference>
<name>A0A0H5QJJ7_9EUKA</name>
<protein>
    <recommendedName>
        <fullName evidence="2">PH domain-containing protein</fullName>
    </recommendedName>
</protein>
<feature type="compositionally biased region" description="Polar residues" evidence="1">
    <location>
        <begin position="84"/>
        <end position="108"/>
    </location>
</feature>
<dbReference type="InterPro" id="IPR011993">
    <property type="entry name" value="PH-like_dom_sf"/>
</dbReference>
<dbReference type="CDD" id="cd00821">
    <property type="entry name" value="PH"/>
    <property type="match status" value="1"/>
</dbReference>
<accession>A0A0H5QJJ7</accession>
<proteinExistence type="predicted"/>
<dbReference type="SUPFAM" id="SSF50729">
    <property type="entry name" value="PH domain-like"/>
    <property type="match status" value="1"/>
</dbReference>
<dbReference type="SMART" id="SM00233">
    <property type="entry name" value="PH"/>
    <property type="match status" value="1"/>
</dbReference>
<sequence length="279" mass="32130">MNGFTTTITADSATAVLIRRQSQSTFITRKLVHQELLRAVSERQLRLADGHRTRSPSRSRYSEMQDQFAAIKMESTSVVDQYNNTSTDRENSLTSFCSSANSSRSQSPERGCSSPRQVFHPDGPIQISAIVSSLITNDLNEQRRNLPILQGFMDKLSPRKPVFAVRVWQSRFFFIENSCLCYSRSQIPVEERNRVDHELVINRIPFLSVLCVSELGESKSRQFFIEVQDAKQSGKLRQYIFRTKTSEQRNLWLNGIRKHFKHSRDVVHLGSMRLKQINS</sequence>
<dbReference type="AlphaFoldDB" id="A0A0H5QJJ7"/>
<evidence type="ECO:0000313" key="3">
    <source>
        <dbReference type="EMBL" id="CRZ01496.1"/>
    </source>
</evidence>
<reference evidence="3" key="1">
    <citation type="submission" date="2015-04" db="EMBL/GenBank/DDBJ databases">
        <title>The genome sequence of the plant pathogenic Rhizarian Plasmodiophora brassicae reveals insights in its biotrophic life cycle and the origin of chitin synthesis.</title>
        <authorList>
            <person name="Schwelm A."/>
            <person name="Fogelqvist J."/>
            <person name="Knaust A."/>
            <person name="Julke S."/>
            <person name="Lilja T."/>
            <person name="Dhandapani V."/>
            <person name="Bonilla-Rosso G."/>
            <person name="Karlsson M."/>
            <person name="Shevchenko A."/>
            <person name="Choi S.R."/>
            <person name="Kim H.G."/>
            <person name="Park J.Y."/>
            <person name="Lim Y.P."/>
            <person name="Ludwig-Muller J."/>
            <person name="Dixelius C."/>
        </authorList>
    </citation>
    <scope>NUCLEOTIDE SEQUENCE</scope>
    <source>
        <tissue evidence="3">Potato root galls</tissue>
    </source>
</reference>
<organism evidence="3">
    <name type="scientific">Spongospora subterranea</name>
    <dbReference type="NCBI Taxonomy" id="70186"/>
    <lineage>
        <taxon>Eukaryota</taxon>
        <taxon>Sar</taxon>
        <taxon>Rhizaria</taxon>
        <taxon>Endomyxa</taxon>
        <taxon>Phytomyxea</taxon>
        <taxon>Plasmodiophorida</taxon>
        <taxon>Plasmodiophoridae</taxon>
        <taxon>Spongospora</taxon>
    </lineage>
</organism>
<dbReference type="Gene3D" id="2.30.29.30">
    <property type="entry name" value="Pleckstrin-homology domain (PH domain)/Phosphotyrosine-binding domain (PTB)"/>
    <property type="match status" value="1"/>
</dbReference>
<dbReference type="Pfam" id="PF00169">
    <property type="entry name" value="PH"/>
    <property type="match status" value="1"/>
</dbReference>
<dbReference type="PROSITE" id="PS50003">
    <property type="entry name" value="PH_DOMAIN"/>
    <property type="match status" value="1"/>
</dbReference>
<evidence type="ECO:0000259" key="2">
    <source>
        <dbReference type="PROSITE" id="PS50003"/>
    </source>
</evidence>
<dbReference type="EMBL" id="HACM01001054">
    <property type="protein sequence ID" value="CRZ01496.1"/>
    <property type="molecule type" value="Transcribed_RNA"/>
</dbReference>
<feature type="region of interest" description="Disordered" evidence="1">
    <location>
        <begin position="84"/>
        <end position="120"/>
    </location>
</feature>